<evidence type="ECO:0000256" key="13">
    <source>
        <dbReference type="ARBA" id="ARBA00048064"/>
    </source>
</evidence>
<comment type="subcellular location">
    <subcellularLocation>
        <location evidence="1">Endoplasmic reticulum membrane</location>
        <topology evidence="1">Multi-pass membrane protein</topology>
    </subcellularLocation>
</comment>
<keyword evidence="11 14" id="KW-0472">Membrane</keyword>
<comment type="caution">
    <text evidence="16">The sequence shown here is derived from an EMBL/GenBank/DDBJ whole genome shotgun (WGS) entry which is preliminary data.</text>
</comment>
<dbReference type="GO" id="GO:0006488">
    <property type="term" value="P:dolichol-linked oligosaccharide biosynthetic process"/>
    <property type="evidence" value="ECO:0007669"/>
    <property type="project" value="InterPro"/>
</dbReference>
<dbReference type="AlphaFoldDB" id="A0AAN9PCF3"/>
<feature type="transmembrane region" description="Helical" evidence="14">
    <location>
        <begin position="111"/>
        <end position="135"/>
    </location>
</feature>
<keyword evidence="6" id="KW-0328">Glycosyltransferase</keyword>
<evidence type="ECO:0000256" key="11">
    <source>
        <dbReference type="ARBA" id="ARBA00023136"/>
    </source>
</evidence>
<dbReference type="Proteomes" id="UP001359559">
    <property type="component" value="Unassembled WGS sequence"/>
</dbReference>
<keyword evidence="15" id="KW-0732">Signal</keyword>
<comment type="similarity">
    <text evidence="3">Belongs to the ALG10 glucosyltransferase family.</text>
</comment>
<evidence type="ECO:0000313" key="16">
    <source>
        <dbReference type="EMBL" id="KAK7293046.1"/>
    </source>
</evidence>
<comment type="pathway">
    <text evidence="2">Protein modification; protein glycosylation.</text>
</comment>
<proteinExistence type="inferred from homology"/>
<evidence type="ECO:0000256" key="10">
    <source>
        <dbReference type="ARBA" id="ARBA00022989"/>
    </source>
</evidence>
<evidence type="ECO:0000256" key="6">
    <source>
        <dbReference type="ARBA" id="ARBA00022676"/>
    </source>
</evidence>
<keyword evidence="8 14" id="KW-0812">Transmembrane</keyword>
<dbReference type="Pfam" id="PF04922">
    <property type="entry name" value="DIE2_ALG10"/>
    <property type="match status" value="1"/>
</dbReference>
<dbReference type="PANTHER" id="PTHR12989">
    <property type="entry name" value="ALPHA-1,2-GLUCOSYLTRANSFERASE ALG10"/>
    <property type="match status" value="1"/>
</dbReference>
<dbReference type="EMBL" id="JAYKXN010000004">
    <property type="protein sequence ID" value="KAK7293046.1"/>
    <property type="molecule type" value="Genomic_DNA"/>
</dbReference>
<evidence type="ECO:0000256" key="2">
    <source>
        <dbReference type="ARBA" id="ARBA00004922"/>
    </source>
</evidence>
<evidence type="ECO:0000256" key="5">
    <source>
        <dbReference type="ARBA" id="ARBA00018512"/>
    </source>
</evidence>
<evidence type="ECO:0000256" key="12">
    <source>
        <dbReference type="ARBA" id="ARBA00044727"/>
    </source>
</evidence>
<evidence type="ECO:0000256" key="7">
    <source>
        <dbReference type="ARBA" id="ARBA00022679"/>
    </source>
</evidence>
<keyword evidence="17" id="KW-1185">Reference proteome</keyword>
<keyword evidence="7" id="KW-0808">Transferase</keyword>
<comment type="function">
    <text evidence="12">Dol-P-Glc:Glc(2)Man(9)GlcNAc(2)-PP-Dol alpha-1,2-glucosyltransferase that operates in the biosynthetic pathway of dolichol-linked oligosaccharides, the glycan precursors employed in protein asparagine (N)-glycosylation. The assembly of dolichol-linked oligosaccharides begins on the cytosolic side of the endoplasmic reticulum membrane and finishes in its lumen. The sequential addition of sugars to dolichol pyrophosphate produces dolichol-linked oligosaccharides containing fourteen sugars, including two GlcNAcs, nine mannoses and three glucoses. Once assembled, the oligosaccharide is transferred from the lipid to nascent proteins by oligosaccharyltransferases. In the lumen of the endoplasmic reticulum, adds the third and last glucose residue from dolichyl phosphate glucose (Dol-P-Glc) onto the lipid-linked oligosaccharide intermediate Glc(2)Man(9)GlcNAc(2)-PP-Dol to produce Glc(3)Man(9)GlcNAc(2)-PP-Dol.</text>
</comment>
<gene>
    <name evidence="16" type="ORF">RJT34_15907</name>
</gene>
<dbReference type="PANTHER" id="PTHR12989:SF10">
    <property type="entry name" value="DOL-P-GLC:GLC(2)MAN(9)GLCNAC(2)-PP-DOL ALPHA-1,2-GLUCOSYLTRANSFERASE-RELATED"/>
    <property type="match status" value="1"/>
</dbReference>
<dbReference type="InterPro" id="IPR016900">
    <property type="entry name" value="Alg10"/>
</dbReference>
<dbReference type="EC" id="2.4.1.256" evidence="4"/>
<evidence type="ECO:0000256" key="4">
    <source>
        <dbReference type="ARBA" id="ARBA00011967"/>
    </source>
</evidence>
<protein>
    <recommendedName>
        <fullName evidence="5">Dol-P-Glc:Glc(2)Man(9)GlcNAc(2)-PP-Dol alpha-1,2-glucosyltransferase</fullName>
        <ecNumber evidence="4">2.4.1.256</ecNumber>
    </recommendedName>
</protein>
<reference evidence="16 17" key="1">
    <citation type="submission" date="2024-01" db="EMBL/GenBank/DDBJ databases">
        <title>The genomes of 5 underutilized Papilionoideae crops provide insights into root nodulation and disease resistance.</title>
        <authorList>
            <person name="Yuan L."/>
        </authorList>
    </citation>
    <scope>NUCLEOTIDE SEQUENCE [LARGE SCALE GENOMIC DNA]</scope>
    <source>
        <strain evidence="16">LY-2023</strain>
        <tissue evidence="16">Leaf</tissue>
    </source>
</reference>
<sequence length="189" mass="20931">MGKIALTAMVSLWVIPTLVNCIVPEPCMDEIFHIPQAQPYCKGNFGSWDPMFTTPPGLYFSVMGNTLTAESDVSIKHGLAYASGRSPVSICETETLLNLGMLLNNHHLVHALLPFLQFGFCIGSASCTFTVTQAVDLFQMFRKSRPLFFQMLLALVVGILSVHFFRHALYWCQYLYNDDVSVAAISLGA</sequence>
<feature type="chain" id="PRO_5042935746" description="Dol-P-Glc:Glc(2)Man(9)GlcNAc(2)-PP-Dol alpha-1,2-glucosyltransferase" evidence="15">
    <location>
        <begin position="22"/>
        <end position="189"/>
    </location>
</feature>
<evidence type="ECO:0000256" key="15">
    <source>
        <dbReference type="SAM" id="SignalP"/>
    </source>
</evidence>
<dbReference type="GO" id="GO:0106073">
    <property type="term" value="F:dolichyl pyrophosphate Glc2Man9GlcNAc2 alpha-1,2-glucosyltransferase activity"/>
    <property type="evidence" value="ECO:0007669"/>
    <property type="project" value="UniProtKB-EC"/>
</dbReference>
<keyword evidence="10 14" id="KW-1133">Transmembrane helix</keyword>
<organism evidence="16 17">
    <name type="scientific">Clitoria ternatea</name>
    <name type="common">Butterfly pea</name>
    <dbReference type="NCBI Taxonomy" id="43366"/>
    <lineage>
        <taxon>Eukaryota</taxon>
        <taxon>Viridiplantae</taxon>
        <taxon>Streptophyta</taxon>
        <taxon>Embryophyta</taxon>
        <taxon>Tracheophyta</taxon>
        <taxon>Spermatophyta</taxon>
        <taxon>Magnoliopsida</taxon>
        <taxon>eudicotyledons</taxon>
        <taxon>Gunneridae</taxon>
        <taxon>Pentapetalae</taxon>
        <taxon>rosids</taxon>
        <taxon>fabids</taxon>
        <taxon>Fabales</taxon>
        <taxon>Fabaceae</taxon>
        <taxon>Papilionoideae</taxon>
        <taxon>50 kb inversion clade</taxon>
        <taxon>NPAAA clade</taxon>
        <taxon>indigoferoid/millettioid clade</taxon>
        <taxon>Phaseoleae</taxon>
        <taxon>Clitoria</taxon>
    </lineage>
</organism>
<feature type="signal peptide" evidence="15">
    <location>
        <begin position="1"/>
        <end position="21"/>
    </location>
</feature>
<evidence type="ECO:0000256" key="1">
    <source>
        <dbReference type="ARBA" id="ARBA00004477"/>
    </source>
</evidence>
<accession>A0AAN9PCF3</accession>
<evidence type="ECO:0000256" key="8">
    <source>
        <dbReference type="ARBA" id="ARBA00022692"/>
    </source>
</evidence>
<keyword evidence="9" id="KW-0256">Endoplasmic reticulum</keyword>
<evidence type="ECO:0000256" key="3">
    <source>
        <dbReference type="ARBA" id="ARBA00010600"/>
    </source>
</evidence>
<feature type="transmembrane region" description="Helical" evidence="14">
    <location>
        <begin position="147"/>
        <end position="165"/>
    </location>
</feature>
<evidence type="ECO:0000313" key="17">
    <source>
        <dbReference type="Proteomes" id="UP001359559"/>
    </source>
</evidence>
<dbReference type="GO" id="GO:0005789">
    <property type="term" value="C:endoplasmic reticulum membrane"/>
    <property type="evidence" value="ECO:0007669"/>
    <property type="project" value="UniProtKB-SubCell"/>
</dbReference>
<comment type="catalytic activity">
    <reaction evidence="13">
        <text>an alpha-D-Glc-(1-&gt;3)-alpha-D-Glc-(1-&gt;3)-alpha-D-Man-(1-&gt;2)-alpha-D-Man-(1-&gt;2)-alpha-D-Man-(1-&gt;3)-[alpha-D-Man-(1-&gt;2)-alpha-D-Man-(1-&gt;3)-[alpha-D-Man-(1-&gt;2)-alpha-D-Man-(1-&gt;6)]-alpha-D-Man-(1-&gt;6)]-beta-D-Man-(1-&gt;4)-beta-D-GlcNAc-(1-&gt;4)-alpha-D-GlcNAc-diphospho-di-trans,poly-cis-dolichol + a di-trans,poly-cis-dolichyl beta-D-glucosyl phosphate = a alpha-D-Glc-(1-&gt;2)-alpha-D-Glc-(1-&gt;3)-alpha-D-Glc-(1-&gt;3)-alpha-D-Man-(1-&gt;2)-alpha-D-Man-(1-&gt;2)-alpha-D-Man-(1-&gt;3)-[alpha-D-Man-(1-&gt;2)-alpha-D-Man-(1-&gt;3)-[alpha-D-Man-(1-&gt;2)-alpha-D-Man-(1-&gt;6)]-alpha-D-Man-(1-&gt;6)]-beta-D-Man-(1-&gt;4)-beta-D-GlcNAc-(1-&gt;4)-alpha-D-GlcNAc-diphospho-di-trans,poly-cis-dolichol + a di-trans,poly-cis-dolichyl phosphate + H(+)</text>
        <dbReference type="Rhea" id="RHEA:29543"/>
        <dbReference type="Rhea" id="RHEA-COMP:19498"/>
        <dbReference type="Rhea" id="RHEA-COMP:19502"/>
        <dbReference type="Rhea" id="RHEA-COMP:19512"/>
        <dbReference type="Rhea" id="RHEA-COMP:19522"/>
        <dbReference type="ChEBI" id="CHEBI:15378"/>
        <dbReference type="ChEBI" id="CHEBI:57525"/>
        <dbReference type="ChEBI" id="CHEBI:57683"/>
        <dbReference type="ChEBI" id="CHEBI:132522"/>
        <dbReference type="ChEBI" id="CHEBI:132523"/>
        <dbReference type="EC" id="2.4.1.256"/>
    </reaction>
    <physiologicalReaction direction="left-to-right" evidence="13">
        <dbReference type="Rhea" id="RHEA:29544"/>
    </physiologicalReaction>
</comment>
<name>A0AAN9PCF3_CLITE</name>
<evidence type="ECO:0000256" key="14">
    <source>
        <dbReference type="SAM" id="Phobius"/>
    </source>
</evidence>
<evidence type="ECO:0000256" key="9">
    <source>
        <dbReference type="ARBA" id="ARBA00022824"/>
    </source>
</evidence>